<feature type="transmembrane region" description="Helical" evidence="1">
    <location>
        <begin position="39"/>
        <end position="62"/>
    </location>
</feature>
<feature type="transmembrane region" description="Helical" evidence="1">
    <location>
        <begin position="106"/>
        <end position="129"/>
    </location>
</feature>
<proteinExistence type="predicted"/>
<evidence type="ECO:0000313" key="2">
    <source>
        <dbReference type="EMBL" id="TQE91533.1"/>
    </source>
</evidence>
<comment type="caution">
    <text evidence="2">The sequence shown here is derived from an EMBL/GenBank/DDBJ whole genome shotgun (WGS) entry which is preliminary data.</text>
</comment>
<reference evidence="2 3" key="1">
    <citation type="submission" date="2019-06" db="EMBL/GenBank/DDBJ databases">
        <title>Genome sequence of Ureibacillus terrenus.</title>
        <authorList>
            <person name="Maclea K.S."/>
            <person name="Simoes M."/>
        </authorList>
    </citation>
    <scope>NUCLEOTIDE SEQUENCE [LARGE SCALE GENOMIC DNA]</scope>
    <source>
        <strain evidence="2 3">ATCC BAA-384</strain>
    </source>
</reference>
<feature type="transmembrane region" description="Helical" evidence="1">
    <location>
        <begin position="6"/>
        <end position="27"/>
    </location>
</feature>
<sequence length="130" mass="15180">MKLLVSYILGILIFIPVTIFILSYFIFRKILKKRANQSVRLAADITTFFLFFSVTISIATLWGTRLSLIAIAISLLIAIIMTYQDWKTKKEMKIIPLLRKIWRVQFLYLVLVYNAVWLVGIVQSILFFIT</sequence>
<evidence type="ECO:0000256" key="1">
    <source>
        <dbReference type="SAM" id="Phobius"/>
    </source>
</evidence>
<keyword evidence="1" id="KW-1133">Transmembrane helix</keyword>
<gene>
    <name evidence="2" type="ORF">FKZ59_04105</name>
</gene>
<dbReference type="RefSeq" id="WP_141601475.1">
    <property type="nucleotide sequence ID" value="NZ_JARMSB010000001.1"/>
</dbReference>
<dbReference type="EMBL" id="VIGD01000004">
    <property type="protein sequence ID" value="TQE91533.1"/>
    <property type="molecule type" value="Genomic_DNA"/>
</dbReference>
<dbReference type="Pfam" id="PF11877">
    <property type="entry name" value="DUF3397"/>
    <property type="match status" value="1"/>
</dbReference>
<protein>
    <submittedName>
        <fullName evidence="2">DUF3397 domain-containing protein</fullName>
    </submittedName>
</protein>
<dbReference type="InterPro" id="IPR024515">
    <property type="entry name" value="DUF3397"/>
</dbReference>
<dbReference type="OrthoDB" id="2353183at2"/>
<evidence type="ECO:0000313" key="3">
    <source>
        <dbReference type="Proteomes" id="UP000315753"/>
    </source>
</evidence>
<organism evidence="2 3">
    <name type="scientific">Ureibacillus terrenus</name>
    <dbReference type="NCBI Taxonomy" id="118246"/>
    <lineage>
        <taxon>Bacteria</taxon>
        <taxon>Bacillati</taxon>
        <taxon>Bacillota</taxon>
        <taxon>Bacilli</taxon>
        <taxon>Bacillales</taxon>
        <taxon>Caryophanaceae</taxon>
        <taxon>Ureibacillus</taxon>
    </lineage>
</organism>
<dbReference type="Proteomes" id="UP000315753">
    <property type="component" value="Unassembled WGS sequence"/>
</dbReference>
<name>A0A540V5W0_9BACL</name>
<dbReference type="AlphaFoldDB" id="A0A540V5W0"/>
<keyword evidence="3" id="KW-1185">Reference proteome</keyword>
<accession>A0A540V5W0</accession>
<feature type="transmembrane region" description="Helical" evidence="1">
    <location>
        <begin position="68"/>
        <end position="86"/>
    </location>
</feature>
<keyword evidence="1" id="KW-0812">Transmembrane</keyword>
<keyword evidence="1" id="KW-0472">Membrane</keyword>